<dbReference type="EMBL" id="JFKE01000003">
    <property type="protein sequence ID" value="KAJ55861.1"/>
    <property type="molecule type" value="Genomic_DNA"/>
</dbReference>
<keyword evidence="1" id="KW-0812">Transmembrane</keyword>
<organism evidence="3 4">
    <name type="scientific">Actibacterium mucosum KCTC 23349</name>
    <dbReference type="NCBI Taxonomy" id="1454373"/>
    <lineage>
        <taxon>Bacteria</taxon>
        <taxon>Pseudomonadati</taxon>
        <taxon>Pseudomonadota</taxon>
        <taxon>Alphaproteobacteria</taxon>
        <taxon>Rhodobacterales</taxon>
        <taxon>Roseobacteraceae</taxon>
        <taxon>Actibacterium</taxon>
    </lineage>
</organism>
<feature type="domain" description="DUF1468" evidence="2">
    <location>
        <begin position="14"/>
        <end position="139"/>
    </location>
</feature>
<dbReference type="InterPro" id="IPR009936">
    <property type="entry name" value="DUF1468"/>
</dbReference>
<sequence>MPRFEDQGAPVYQAPGLTPGLLGVALAVSGAILALRRGRDGAQTTTFWQNVFGAPQSRRRAGAAVVLTVIYGAVLFGNTPYLVATFLFVTAFVLVFEIGLNSQNRTKGVVRSVIVAIVLGVVTSLGTRFLFETLFLIQLS</sequence>
<feature type="transmembrane region" description="Helical" evidence="1">
    <location>
        <begin position="112"/>
        <end position="131"/>
    </location>
</feature>
<keyword evidence="4" id="KW-1185">Reference proteome</keyword>
<evidence type="ECO:0000313" key="4">
    <source>
        <dbReference type="Proteomes" id="UP000026249"/>
    </source>
</evidence>
<keyword evidence="1" id="KW-0472">Membrane</keyword>
<proteinExistence type="predicted"/>
<evidence type="ECO:0000313" key="3">
    <source>
        <dbReference type="EMBL" id="KAJ55861.1"/>
    </source>
</evidence>
<dbReference type="Proteomes" id="UP000026249">
    <property type="component" value="Unassembled WGS sequence"/>
</dbReference>
<reference evidence="3 4" key="1">
    <citation type="submission" date="2014-03" db="EMBL/GenBank/DDBJ databases">
        <title>Draft Genome Sequence of Actibacterium mucosum KCTC 23349, a Marine Alphaproteobacterium with Complex Ionic Requirements Isolated from Mediterranean Seawater at Malvarrosa Beach, Valencia, Spain.</title>
        <authorList>
            <person name="Arahal D.R."/>
            <person name="Shao Z."/>
            <person name="Lai Q."/>
            <person name="Pujalte M.J."/>
        </authorList>
    </citation>
    <scope>NUCLEOTIDE SEQUENCE [LARGE SCALE GENOMIC DNA]</scope>
    <source>
        <strain evidence="3 4">KCTC 23349</strain>
    </source>
</reference>
<evidence type="ECO:0000259" key="2">
    <source>
        <dbReference type="Pfam" id="PF07331"/>
    </source>
</evidence>
<evidence type="ECO:0000256" key="1">
    <source>
        <dbReference type="SAM" id="Phobius"/>
    </source>
</evidence>
<protein>
    <recommendedName>
        <fullName evidence="2">DUF1468 domain-containing protein</fullName>
    </recommendedName>
</protein>
<comment type="caution">
    <text evidence="3">The sequence shown here is derived from an EMBL/GenBank/DDBJ whole genome shotgun (WGS) entry which is preliminary data.</text>
</comment>
<dbReference type="AlphaFoldDB" id="A0A037ZM15"/>
<keyword evidence="1" id="KW-1133">Transmembrane helix</keyword>
<feature type="transmembrane region" description="Helical" evidence="1">
    <location>
        <begin position="59"/>
        <end position="76"/>
    </location>
</feature>
<name>A0A037ZM15_9RHOB</name>
<feature type="transmembrane region" description="Helical" evidence="1">
    <location>
        <begin position="20"/>
        <end position="38"/>
    </location>
</feature>
<dbReference type="STRING" id="1454373.ACMU_08805"/>
<feature type="transmembrane region" description="Helical" evidence="1">
    <location>
        <begin position="82"/>
        <end position="100"/>
    </location>
</feature>
<dbReference type="Pfam" id="PF07331">
    <property type="entry name" value="TctB"/>
    <property type="match status" value="1"/>
</dbReference>
<accession>A0A037ZM15</accession>
<gene>
    <name evidence="3" type="ORF">ACMU_08805</name>
</gene>